<feature type="transmembrane region" description="Helical" evidence="6">
    <location>
        <begin position="113"/>
        <end position="132"/>
    </location>
</feature>
<dbReference type="AlphaFoldDB" id="A0A3P3W0Q0"/>
<evidence type="ECO:0000256" key="2">
    <source>
        <dbReference type="ARBA" id="ARBA00022475"/>
    </source>
</evidence>
<organism evidence="8 9">
    <name type="scientific">Gulosibacter macacae</name>
    <dbReference type="NCBI Taxonomy" id="2488791"/>
    <lineage>
        <taxon>Bacteria</taxon>
        <taxon>Bacillati</taxon>
        <taxon>Actinomycetota</taxon>
        <taxon>Actinomycetes</taxon>
        <taxon>Micrococcales</taxon>
        <taxon>Microbacteriaceae</taxon>
        <taxon>Gulosibacter</taxon>
    </lineage>
</organism>
<evidence type="ECO:0000259" key="7">
    <source>
        <dbReference type="Pfam" id="PF00482"/>
    </source>
</evidence>
<reference evidence="8 9" key="1">
    <citation type="submission" date="2018-11" db="EMBL/GenBank/DDBJ databases">
        <title>YIM 102482-1 draft genome.</title>
        <authorList>
            <person name="Li G."/>
            <person name="Jiang Y."/>
        </authorList>
    </citation>
    <scope>NUCLEOTIDE SEQUENCE [LARGE SCALE GENOMIC DNA]</scope>
    <source>
        <strain evidence="8 9">YIM 102482-1</strain>
    </source>
</reference>
<evidence type="ECO:0000256" key="3">
    <source>
        <dbReference type="ARBA" id="ARBA00022692"/>
    </source>
</evidence>
<keyword evidence="4 6" id="KW-1133">Transmembrane helix</keyword>
<comment type="caution">
    <text evidence="8">The sequence shown here is derived from an EMBL/GenBank/DDBJ whole genome shotgun (WGS) entry which is preliminary data.</text>
</comment>
<keyword evidence="2" id="KW-1003">Cell membrane</keyword>
<evidence type="ECO:0000313" key="8">
    <source>
        <dbReference type="EMBL" id="RRJ88641.1"/>
    </source>
</evidence>
<dbReference type="PANTHER" id="PTHR35007:SF1">
    <property type="entry name" value="PILUS ASSEMBLY PROTEIN"/>
    <property type="match status" value="1"/>
</dbReference>
<keyword evidence="3 6" id="KW-0812">Transmembrane</keyword>
<feature type="transmembrane region" description="Helical" evidence="6">
    <location>
        <begin position="289"/>
        <end position="311"/>
    </location>
</feature>
<dbReference type="PANTHER" id="PTHR35007">
    <property type="entry name" value="INTEGRAL MEMBRANE PROTEIN-RELATED"/>
    <property type="match status" value="1"/>
</dbReference>
<evidence type="ECO:0000313" key="9">
    <source>
        <dbReference type="Proteomes" id="UP000274391"/>
    </source>
</evidence>
<dbReference type="Proteomes" id="UP000274391">
    <property type="component" value="Unassembled WGS sequence"/>
</dbReference>
<dbReference type="GO" id="GO:0005886">
    <property type="term" value="C:plasma membrane"/>
    <property type="evidence" value="ECO:0007669"/>
    <property type="project" value="UniProtKB-SubCell"/>
</dbReference>
<protein>
    <submittedName>
        <fullName evidence="8">Pilus assembly protein</fullName>
    </submittedName>
</protein>
<dbReference type="Pfam" id="PF00482">
    <property type="entry name" value="T2SSF"/>
    <property type="match status" value="1"/>
</dbReference>
<gene>
    <name evidence="8" type="ORF">EG850_00385</name>
</gene>
<keyword evidence="5 6" id="KW-0472">Membrane</keyword>
<dbReference type="EMBL" id="RQVS01000001">
    <property type="protein sequence ID" value="RRJ88641.1"/>
    <property type="molecule type" value="Genomic_DNA"/>
</dbReference>
<keyword evidence="9" id="KW-1185">Reference proteome</keyword>
<evidence type="ECO:0000256" key="4">
    <source>
        <dbReference type="ARBA" id="ARBA00022989"/>
    </source>
</evidence>
<evidence type="ECO:0000256" key="1">
    <source>
        <dbReference type="ARBA" id="ARBA00004651"/>
    </source>
</evidence>
<feature type="transmembrane region" description="Helical" evidence="6">
    <location>
        <begin position="138"/>
        <end position="160"/>
    </location>
</feature>
<dbReference type="OrthoDB" id="5185234at2"/>
<feature type="domain" description="Type II secretion system protein GspF" evidence="7">
    <location>
        <begin position="179"/>
        <end position="303"/>
    </location>
</feature>
<sequence>MVRVTAQLGLAVLLGLALGLGLWAIVSRLPRLAPLRLADRVAPYLVDVSDVAREQMHRRKLDPMPTLGLILAPVVDLTRRILAFVVSGGDDVARRLRRAGSPHTVERFRTEQAAWALAGLAIGIVLAAVALRTSAANVLAAVVLPLMCAAAGAAVRDLLLRQAAATRMRRIASEYPTVLEFLSLSLAAGEGIFDALVRVSKLGRGELAAELGGIVLRVRAGEPLVSALQSTARELGHIPLERTFDHVVTAIERGAPLVDVLRAQARDARELAKRDLLEQSGRKEISMMVPLVLVVLPITVVFAVYPSYFVLTSTF</sequence>
<accession>A0A3P3W0Q0</accession>
<dbReference type="InterPro" id="IPR018076">
    <property type="entry name" value="T2SS_GspF_dom"/>
</dbReference>
<proteinExistence type="predicted"/>
<name>A0A3P3W0Q0_9MICO</name>
<feature type="transmembrane region" description="Helical" evidence="6">
    <location>
        <begin position="6"/>
        <end position="26"/>
    </location>
</feature>
<comment type="subcellular location">
    <subcellularLocation>
        <location evidence="1">Cell membrane</location>
        <topology evidence="1">Multi-pass membrane protein</topology>
    </subcellularLocation>
</comment>
<evidence type="ECO:0000256" key="5">
    <source>
        <dbReference type="ARBA" id="ARBA00023136"/>
    </source>
</evidence>
<evidence type="ECO:0000256" key="6">
    <source>
        <dbReference type="SAM" id="Phobius"/>
    </source>
</evidence>